<dbReference type="RefSeq" id="XP_016473628.2">
    <property type="nucleotide sequence ID" value="XM_016618142.2"/>
</dbReference>
<dbReference type="Pfam" id="PF00612">
    <property type="entry name" value="IQ"/>
    <property type="match status" value="1"/>
</dbReference>
<comment type="function">
    <text evidence="3">May be involved in cooperative interactions with calmodulins or calmodulin-like proteins. Recruits calmodulin proteins to microtubules, thus being a potential scaffold in cellular signaling and trafficking. May associate with nucleic acids and regulate gene expression at the transcriptional or post-transcriptional level.</text>
</comment>
<proteinExistence type="inferred from homology"/>
<dbReference type="RefSeq" id="XP_016473628.1">
    <property type="nucleotide sequence ID" value="XM_016618142.1"/>
</dbReference>
<evidence type="ECO:0000313" key="4">
    <source>
        <dbReference type="Proteomes" id="UP000790787"/>
    </source>
</evidence>
<dbReference type="PaxDb" id="4097-A0A1S4AAF9"/>
<dbReference type="AlphaFoldDB" id="A0A1S4AAF9"/>
<name>A0A1S4AAF9_TOBAC</name>
<dbReference type="InterPro" id="IPR000048">
    <property type="entry name" value="IQ_motif_EF-hand-BS"/>
</dbReference>
<dbReference type="InterPro" id="IPR027417">
    <property type="entry name" value="P-loop_NTPase"/>
</dbReference>
<organism evidence="4 5">
    <name type="scientific">Nicotiana tabacum</name>
    <name type="common">Common tobacco</name>
    <dbReference type="NCBI Taxonomy" id="4097"/>
    <lineage>
        <taxon>Eukaryota</taxon>
        <taxon>Viridiplantae</taxon>
        <taxon>Streptophyta</taxon>
        <taxon>Embryophyta</taxon>
        <taxon>Tracheophyta</taxon>
        <taxon>Spermatophyta</taxon>
        <taxon>Magnoliopsida</taxon>
        <taxon>eudicotyledons</taxon>
        <taxon>Gunneridae</taxon>
        <taxon>Pentapetalae</taxon>
        <taxon>asterids</taxon>
        <taxon>lamiids</taxon>
        <taxon>Solanales</taxon>
        <taxon>Solanaceae</taxon>
        <taxon>Nicotianoideae</taxon>
        <taxon>Nicotianeae</taxon>
        <taxon>Nicotiana</taxon>
    </lineage>
</organism>
<dbReference type="PANTHER" id="PTHR32295:SF154">
    <property type="entry name" value="PROTEIN IQ-DOMAIN 32"/>
    <property type="match status" value="1"/>
</dbReference>
<protein>
    <submittedName>
        <fullName evidence="5">Protein IQ-DOMAIN 32</fullName>
    </submittedName>
</protein>
<evidence type="ECO:0000256" key="2">
    <source>
        <dbReference type="ARBA" id="ARBA00024341"/>
    </source>
</evidence>
<accession>A0A1S4AAF9</accession>
<dbReference type="GeneID" id="107795485"/>
<comment type="similarity">
    <text evidence="2">Belongs to the IQD family.</text>
</comment>
<dbReference type="PROSITE" id="PS50096">
    <property type="entry name" value="IQ"/>
    <property type="match status" value="1"/>
</dbReference>
<dbReference type="GO" id="GO:0005516">
    <property type="term" value="F:calmodulin binding"/>
    <property type="evidence" value="ECO:0007669"/>
    <property type="project" value="UniProtKB-KW"/>
</dbReference>
<reference evidence="4" key="1">
    <citation type="journal article" date="2014" name="Nat. Commun.">
        <title>The tobacco genome sequence and its comparison with those of tomato and potato.</title>
        <authorList>
            <person name="Sierro N."/>
            <person name="Battey J.N."/>
            <person name="Ouadi S."/>
            <person name="Bakaher N."/>
            <person name="Bovet L."/>
            <person name="Willig A."/>
            <person name="Goepfert S."/>
            <person name="Peitsch M.C."/>
            <person name="Ivanov N.V."/>
        </authorList>
    </citation>
    <scope>NUCLEOTIDE SEQUENCE [LARGE SCALE GENOMIC DNA]</scope>
</reference>
<dbReference type="OrthoDB" id="1747078at2759"/>
<dbReference type="Gene3D" id="1.20.5.190">
    <property type="match status" value="1"/>
</dbReference>
<reference evidence="5" key="2">
    <citation type="submission" date="2025-08" db="UniProtKB">
        <authorList>
            <consortium name="RefSeq"/>
        </authorList>
    </citation>
    <scope>IDENTIFICATION</scope>
    <source>
        <tissue evidence="5">Leaf</tissue>
    </source>
</reference>
<dbReference type="SUPFAM" id="SSF52540">
    <property type="entry name" value="P-loop containing nucleoside triphosphate hydrolases"/>
    <property type="match status" value="1"/>
</dbReference>
<dbReference type="PANTHER" id="PTHR32295">
    <property type="entry name" value="IQ-DOMAIN 5-RELATED"/>
    <property type="match status" value="1"/>
</dbReference>
<dbReference type="Proteomes" id="UP000790787">
    <property type="component" value="Chromosome 23"/>
</dbReference>
<keyword evidence="1" id="KW-0112">Calmodulin-binding</keyword>
<evidence type="ECO:0000256" key="3">
    <source>
        <dbReference type="ARBA" id="ARBA00045534"/>
    </source>
</evidence>
<evidence type="ECO:0000256" key="1">
    <source>
        <dbReference type="ARBA" id="ARBA00022860"/>
    </source>
</evidence>
<evidence type="ECO:0000313" key="5">
    <source>
        <dbReference type="RefSeq" id="XP_016473628.2"/>
    </source>
</evidence>
<dbReference type="OMA" id="LMIQSHP"/>
<keyword evidence="4" id="KW-1185">Reference proteome</keyword>
<sequence>MGKPTASCFKIISCGTDSIDHDQFEASEIKGSSDKRRWSFRKRSPSHRLIVSETPSPNKDCTESANADLQTKSVSTLQEKASVLQLADEEPRSSASADSKLSEPITTKVNDSKTDLTVDEQEVLVIQTAIRAFLAQRALLKHKNVTILQAAVRGHLVRRHAVGTLRCVQAIVKMQALVRARHAYRLVEGSNISDKLDGKENLGKRAEVTHTSISKLLSNRFAQQLLESTPRTKSINIKCDPSKSDSAWKWLERWMSVSSGYQQSQGSELPADQQEIENIEYSRNLLETVQFETKSIISGRAVKESPLPSESDQNLMSYGADSIDLKSHKPTSPPSNSNLEQSQPQVVGETNSRDDTLDSIPAHLKDSDELQETEPTALPDKIDSEGDQNVHSVTRIYPEPPEPEDKMFIYGSRKASNPAFVAAQTKFEKLSSAAKSAKVSRSSNHEAEVESCADTVSYTTDHGFGARETALSENSMRVQVGGSECGTELSISSTLDSPDRYEAGAQEFEQELEASEDDIVYDKSNGCSHIGDDSITIPRNDLLCFNADGGREDATDDANSEHIDVISPDVFHGEQKKENNIVKSSPEASARRHLTGPESQGTPSSQVSVNPKKIRSEKSGSNPKRRSSSTVLKFPSNPKTDSGITSSEQLTKDRRNGKQHSSFDSERTQHDDQEPRDSSSSNSLPSYMQATKSARAKAISNSSPRSSPDVQSKEAYIKKKHSHSGSNGRQGSARDGQSPSHAQRGAKENGTQSMQERKWQR</sequence>
<gene>
    <name evidence="5" type="primary">LOC107795485</name>
</gene>
<dbReference type="SMART" id="SM00015">
    <property type="entry name" value="IQ"/>
    <property type="match status" value="2"/>
</dbReference>
<dbReference type="STRING" id="4097.A0A1S4AAF9"/>
<dbReference type="KEGG" id="nta:107795485"/>